<evidence type="ECO:0000256" key="2">
    <source>
        <dbReference type="ARBA" id="ARBA00022737"/>
    </source>
</evidence>
<feature type="domain" description="C2H2-type" evidence="10">
    <location>
        <begin position="196"/>
        <end position="224"/>
    </location>
</feature>
<dbReference type="InterPro" id="IPR050527">
    <property type="entry name" value="Snail/Krueppel_Znf"/>
</dbReference>
<feature type="binding site" evidence="8">
    <location>
        <position position="59"/>
    </location>
    <ligand>
        <name>Zn(2+)</name>
        <dbReference type="ChEBI" id="CHEBI:29105"/>
    </ligand>
</feature>
<dbReference type="Proteomes" id="UP000075886">
    <property type="component" value="Unassembled WGS sequence"/>
</dbReference>
<keyword evidence="2" id="KW-0677">Repeat</keyword>
<dbReference type="GO" id="GO:0008270">
    <property type="term" value="F:zinc ion binding"/>
    <property type="evidence" value="ECO:0007669"/>
    <property type="project" value="UniProtKB-UniRule"/>
</dbReference>
<evidence type="ECO:0000256" key="7">
    <source>
        <dbReference type="PROSITE-ProRule" id="PRU00042"/>
    </source>
</evidence>
<organism evidence="12 13">
    <name type="scientific">Anopheles farauti</name>
    <dbReference type="NCBI Taxonomy" id="69004"/>
    <lineage>
        <taxon>Eukaryota</taxon>
        <taxon>Metazoa</taxon>
        <taxon>Ecdysozoa</taxon>
        <taxon>Arthropoda</taxon>
        <taxon>Hexapoda</taxon>
        <taxon>Insecta</taxon>
        <taxon>Pterygota</taxon>
        <taxon>Neoptera</taxon>
        <taxon>Endopterygota</taxon>
        <taxon>Diptera</taxon>
        <taxon>Nematocera</taxon>
        <taxon>Culicoidea</taxon>
        <taxon>Culicidae</taxon>
        <taxon>Anophelinae</taxon>
        <taxon>Anopheles</taxon>
    </lineage>
</organism>
<evidence type="ECO:0000313" key="13">
    <source>
        <dbReference type="Proteomes" id="UP000075886"/>
    </source>
</evidence>
<dbReference type="EMBL" id="AXCN02001298">
    <property type="status" value="NOT_ANNOTATED_CDS"/>
    <property type="molecule type" value="Genomic_DNA"/>
</dbReference>
<dbReference type="InterPro" id="IPR036236">
    <property type="entry name" value="Znf_C2H2_sf"/>
</dbReference>
<feature type="domain" description="C2H2-type" evidence="10">
    <location>
        <begin position="225"/>
        <end position="253"/>
    </location>
</feature>
<feature type="binding site" evidence="8">
    <location>
        <position position="10"/>
    </location>
    <ligand>
        <name>Zn(2+)</name>
        <dbReference type="ChEBI" id="CHEBI:29105"/>
    </ligand>
</feature>
<dbReference type="PROSITE" id="PS50157">
    <property type="entry name" value="ZINC_FINGER_C2H2_2"/>
    <property type="match status" value="5"/>
</dbReference>
<dbReference type="SUPFAM" id="SSF57667">
    <property type="entry name" value="beta-beta-alpha zinc fingers"/>
    <property type="match status" value="3"/>
</dbReference>
<keyword evidence="3 7" id="KW-0863">Zinc-finger</keyword>
<reference evidence="12" key="2">
    <citation type="submission" date="2020-05" db="UniProtKB">
        <authorList>
            <consortium name="EnsemblMetazoa"/>
        </authorList>
    </citation>
    <scope>IDENTIFICATION</scope>
    <source>
        <strain evidence="12">FAR1</strain>
    </source>
</reference>
<evidence type="ECO:0000259" key="10">
    <source>
        <dbReference type="PROSITE" id="PS50157"/>
    </source>
</evidence>
<dbReference type="InterPro" id="IPR013087">
    <property type="entry name" value="Znf_C2H2_type"/>
</dbReference>
<dbReference type="STRING" id="69004.A0A182QKN8"/>
<keyword evidence="5" id="KW-0539">Nucleus</keyword>
<evidence type="ECO:0000256" key="5">
    <source>
        <dbReference type="ARBA" id="ARBA00023242"/>
    </source>
</evidence>
<evidence type="ECO:0000256" key="3">
    <source>
        <dbReference type="ARBA" id="ARBA00022771"/>
    </source>
</evidence>
<feature type="region of interest" description="Disordered" evidence="9">
    <location>
        <begin position="89"/>
        <end position="126"/>
    </location>
</feature>
<dbReference type="Pfam" id="PF07776">
    <property type="entry name" value="zf-AD"/>
    <property type="match status" value="1"/>
</dbReference>
<proteinExistence type="inferred from homology"/>
<evidence type="ECO:0000256" key="9">
    <source>
        <dbReference type="SAM" id="MobiDB-lite"/>
    </source>
</evidence>
<dbReference type="Gene3D" id="3.40.1800.20">
    <property type="match status" value="1"/>
</dbReference>
<dbReference type="PROSITE" id="PS00028">
    <property type="entry name" value="ZINC_FINGER_C2H2_1"/>
    <property type="match status" value="5"/>
</dbReference>
<dbReference type="AlphaFoldDB" id="A0A182QKN8"/>
<dbReference type="SMART" id="SM00355">
    <property type="entry name" value="ZnF_C2H2"/>
    <property type="match status" value="7"/>
</dbReference>
<accession>A0A182QKN8</accession>
<dbReference type="GO" id="GO:0000981">
    <property type="term" value="F:DNA-binding transcription factor activity, RNA polymerase II-specific"/>
    <property type="evidence" value="ECO:0007669"/>
    <property type="project" value="TreeGrafter"/>
</dbReference>
<feature type="binding site" evidence="8">
    <location>
        <position position="56"/>
    </location>
    <ligand>
        <name>Zn(2+)</name>
        <dbReference type="ChEBI" id="CHEBI:29105"/>
    </ligand>
</feature>
<feature type="compositionally biased region" description="Acidic residues" evidence="9">
    <location>
        <begin position="105"/>
        <end position="116"/>
    </location>
</feature>
<evidence type="ECO:0000256" key="8">
    <source>
        <dbReference type="PROSITE-ProRule" id="PRU01263"/>
    </source>
</evidence>
<keyword evidence="1 8" id="KW-0479">Metal-binding</keyword>
<feature type="binding site" evidence="8">
    <location>
        <position position="13"/>
    </location>
    <ligand>
        <name>Zn(2+)</name>
        <dbReference type="ChEBI" id="CHEBI:29105"/>
    </ligand>
</feature>
<name>A0A182QKN8_9DIPT</name>
<dbReference type="GO" id="GO:0000978">
    <property type="term" value="F:RNA polymerase II cis-regulatory region sequence-specific DNA binding"/>
    <property type="evidence" value="ECO:0007669"/>
    <property type="project" value="TreeGrafter"/>
</dbReference>
<feature type="domain" description="C2H2-type" evidence="10">
    <location>
        <begin position="254"/>
        <end position="281"/>
    </location>
</feature>
<evidence type="ECO:0000256" key="1">
    <source>
        <dbReference type="ARBA" id="ARBA00022723"/>
    </source>
</evidence>
<dbReference type="SUPFAM" id="SSF57716">
    <property type="entry name" value="Glucocorticoid receptor-like (DNA-binding domain)"/>
    <property type="match status" value="1"/>
</dbReference>
<dbReference type="VEuPathDB" id="VectorBase:AFAF012159"/>
<evidence type="ECO:0000256" key="6">
    <source>
        <dbReference type="ARBA" id="ARBA00037948"/>
    </source>
</evidence>
<feature type="domain" description="C2H2-type" evidence="10">
    <location>
        <begin position="167"/>
        <end position="190"/>
    </location>
</feature>
<dbReference type="PROSITE" id="PS51915">
    <property type="entry name" value="ZAD"/>
    <property type="match status" value="1"/>
</dbReference>
<keyword evidence="4 8" id="KW-0862">Zinc</keyword>
<dbReference type="GO" id="GO:0005634">
    <property type="term" value="C:nucleus"/>
    <property type="evidence" value="ECO:0007669"/>
    <property type="project" value="InterPro"/>
</dbReference>
<evidence type="ECO:0000313" key="12">
    <source>
        <dbReference type="EnsemblMetazoa" id="AFAF012159-PA"/>
    </source>
</evidence>
<evidence type="ECO:0008006" key="14">
    <source>
        <dbReference type="Google" id="ProtNLM"/>
    </source>
</evidence>
<dbReference type="PANTHER" id="PTHR24388:SF53">
    <property type="entry name" value="CHORION TRANSCRIPTION FACTOR CF2-RELATED"/>
    <property type="match status" value="1"/>
</dbReference>
<sequence>MANPPEFKVCRYCLSRQEDHLIPFEIVTDAVLTIQDVETITGVQLSEDEHRTCVICEECDDKLNAWFKFRTDCQQNNARYRNLVEKLTTEIGNEDKPPSTGTPASDDESIDEVAFEDEPKQTKQQRTVKRKADRQCELIQQKLCVICGAMVKNLKQHERVHTKETPFECSYCGVRMGNSSNLLRHIDAIHLKRIIRTCQICGKGFTSHYSHRSHVRSQHRIGKMYECNLCNKTFMHHSSLRKHHLHLHTNERKHVCTVCGSRWHTKGALDKHLVSHTSEQPFACRLCPRRYKTPYGRKSHELTHSGVEFPCRFCDKRYRYKMVRNAHERKAHPTEVQSENASST</sequence>
<comment type="similarity">
    <text evidence="6">Belongs to the snail C2H2-type zinc-finger protein family.</text>
</comment>
<reference evidence="13" key="1">
    <citation type="submission" date="2014-01" db="EMBL/GenBank/DDBJ databases">
        <title>The Genome Sequence of Anopheles farauti FAR1 (V2).</title>
        <authorList>
            <consortium name="The Broad Institute Genomics Platform"/>
            <person name="Neafsey D.E."/>
            <person name="Besansky N."/>
            <person name="Howell P."/>
            <person name="Walton C."/>
            <person name="Young S.K."/>
            <person name="Zeng Q."/>
            <person name="Gargeya S."/>
            <person name="Fitzgerald M."/>
            <person name="Haas B."/>
            <person name="Abouelleil A."/>
            <person name="Allen A.W."/>
            <person name="Alvarado L."/>
            <person name="Arachchi H.M."/>
            <person name="Berlin A.M."/>
            <person name="Chapman S.B."/>
            <person name="Gainer-Dewar J."/>
            <person name="Goldberg J."/>
            <person name="Griggs A."/>
            <person name="Gujja S."/>
            <person name="Hansen M."/>
            <person name="Howarth C."/>
            <person name="Imamovic A."/>
            <person name="Ireland A."/>
            <person name="Larimer J."/>
            <person name="McCowan C."/>
            <person name="Murphy C."/>
            <person name="Pearson M."/>
            <person name="Poon T.W."/>
            <person name="Priest M."/>
            <person name="Roberts A."/>
            <person name="Saif S."/>
            <person name="Shea T."/>
            <person name="Sisk P."/>
            <person name="Sykes S."/>
            <person name="Wortman J."/>
            <person name="Nusbaum C."/>
            <person name="Birren B."/>
        </authorList>
    </citation>
    <scope>NUCLEOTIDE SEQUENCE [LARGE SCALE GENOMIC DNA]</scope>
    <source>
        <strain evidence="13">FAR1</strain>
    </source>
</reference>
<keyword evidence="13" id="KW-1185">Reference proteome</keyword>
<protein>
    <recommendedName>
        <fullName evidence="14">Protein krueppel</fullName>
    </recommendedName>
</protein>
<dbReference type="EnsemblMetazoa" id="AFAF012159-RA">
    <property type="protein sequence ID" value="AFAF012159-PA"/>
    <property type="gene ID" value="AFAF012159"/>
</dbReference>
<dbReference type="Gene3D" id="3.30.160.60">
    <property type="entry name" value="Classic Zinc Finger"/>
    <property type="match status" value="4"/>
</dbReference>
<feature type="domain" description="ZAD" evidence="11">
    <location>
        <begin position="8"/>
        <end position="83"/>
    </location>
</feature>
<dbReference type="InterPro" id="IPR012934">
    <property type="entry name" value="Znf_AD"/>
</dbReference>
<feature type="domain" description="C2H2-type" evidence="10">
    <location>
        <begin position="309"/>
        <end position="337"/>
    </location>
</feature>
<dbReference type="PANTHER" id="PTHR24388">
    <property type="entry name" value="ZINC FINGER PROTEIN"/>
    <property type="match status" value="1"/>
</dbReference>
<evidence type="ECO:0000256" key="4">
    <source>
        <dbReference type="ARBA" id="ARBA00022833"/>
    </source>
</evidence>
<dbReference type="SMART" id="SM00868">
    <property type="entry name" value="zf-AD"/>
    <property type="match status" value="1"/>
</dbReference>
<evidence type="ECO:0000259" key="11">
    <source>
        <dbReference type="PROSITE" id="PS51915"/>
    </source>
</evidence>